<keyword evidence="3 5" id="KW-1133">Transmembrane helix</keyword>
<evidence type="ECO:0000256" key="5">
    <source>
        <dbReference type="SAM" id="Phobius"/>
    </source>
</evidence>
<feature type="domain" description="Peptidase S54 rhomboid" evidence="6">
    <location>
        <begin position="139"/>
        <end position="273"/>
    </location>
</feature>
<evidence type="ECO:0000259" key="6">
    <source>
        <dbReference type="Pfam" id="PF01694"/>
    </source>
</evidence>
<proteinExistence type="predicted"/>
<protein>
    <submittedName>
        <fullName evidence="7">Rhomboid family protein</fullName>
    </submittedName>
</protein>
<evidence type="ECO:0000313" key="8">
    <source>
        <dbReference type="Proteomes" id="UP001295463"/>
    </source>
</evidence>
<feature type="transmembrane region" description="Helical" evidence="5">
    <location>
        <begin position="259"/>
        <end position="280"/>
    </location>
</feature>
<evidence type="ECO:0000256" key="2">
    <source>
        <dbReference type="ARBA" id="ARBA00022692"/>
    </source>
</evidence>
<keyword evidence="4 5" id="KW-0472">Membrane</keyword>
<dbReference type="InterPro" id="IPR022764">
    <property type="entry name" value="Peptidase_S54_rhomboid_dom"/>
</dbReference>
<dbReference type="RefSeq" id="WP_305732283.1">
    <property type="nucleotide sequence ID" value="NZ_OW150024.1"/>
</dbReference>
<comment type="subcellular location">
    <subcellularLocation>
        <location evidence="1">Membrane</location>
        <topology evidence="1">Multi-pass membrane protein</topology>
    </subcellularLocation>
</comment>
<dbReference type="PANTHER" id="PTHR43066:SF5">
    <property type="entry name" value="RHOMBOID-LIKE PROTEIN 11, CHLOROPLASTIC-RELATED"/>
    <property type="match status" value="1"/>
</dbReference>
<evidence type="ECO:0000256" key="4">
    <source>
        <dbReference type="ARBA" id="ARBA00023136"/>
    </source>
</evidence>
<reference evidence="7 8" key="1">
    <citation type="submission" date="2022-03" db="EMBL/GenBank/DDBJ databases">
        <authorList>
            <person name="Koch H."/>
        </authorList>
    </citation>
    <scope>NUCLEOTIDE SEQUENCE [LARGE SCALE GENOMIC DNA]</scope>
    <source>
        <strain evidence="7 8">G1</strain>
    </source>
</reference>
<feature type="transmembrane region" description="Helical" evidence="5">
    <location>
        <begin position="179"/>
        <end position="198"/>
    </location>
</feature>
<dbReference type="InterPro" id="IPR035952">
    <property type="entry name" value="Rhomboid-like_sf"/>
</dbReference>
<keyword evidence="8" id="KW-1185">Reference proteome</keyword>
<dbReference type="EMBL" id="OW150024">
    <property type="protein sequence ID" value="CAH2031463.1"/>
    <property type="molecule type" value="Genomic_DNA"/>
</dbReference>
<keyword evidence="2 5" id="KW-0812">Transmembrane</keyword>
<evidence type="ECO:0000256" key="3">
    <source>
        <dbReference type="ARBA" id="ARBA00022989"/>
    </source>
</evidence>
<dbReference type="Gene3D" id="1.20.1540.10">
    <property type="entry name" value="Rhomboid-like"/>
    <property type="match status" value="1"/>
</dbReference>
<accession>A0ABM9DAT0</accession>
<dbReference type="PANTHER" id="PTHR43066">
    <property type="entry name" value="RHOMBOID-RELATED PROTEIN"/>
    <property type="match status" value="1"/>
</dbReference>
<feature type="transmembrane region" description="Helical" evidence="5">
    <location>
        <begin position="204"/>
        <end position="224"/>
    </location>
</feature>
<dbReference type="Pfam" id="PF01694">
    <property type="entry name" value="Rhomboid"/>
    <property type="match status" value="1"/>
</dbReference>
<sequence>MSREAPDIPEEGPWRLLEPEEVIADGTGQVRRIWSLVLASRDIPYRLIRREGMLVVLVPEERLADALHELRRFEEENRHWPPAPPVSRPPGGTVYSTLSVLLLLAAFHNLVRADYLIIQGRYPDWLQLGMAQADLIRDGEWWRLVTALTLHADLQHLLGNLVIGGLFVLLLCRETGSGLGWSLILAAGTLGNLANAWLQNADHRSVGGSTAVFGAVGILAAISAIRYRHHLRRRRLLPVAAALALLVLLGSEGEHTDLGAHLFGLLAGFLLGLPAGLLLIRHRRPGPVLHLLLALGSALLVAAAWWLALALPY</sequence>
<name>A0ABM9DAT0_9BACT</name>
<feature type="transmembrane region" description="Helical" evidence="5">
    <location>
        <begin position="154"/>
        <end position="172"/>
    </location>
</feature>
<dbReference type="Proteomes" id="UP001295463">
    <property type="component" value="Chromosome"/>
</dbReference>
<feature type="transmembrane region" description="Helical" evidence="5">
    <location>
        <begin position="236"/>
        <end position="253"/>
    </location>
</feature>
<evidence type="ECO:0000256" key="1">
    <source>
        <dbReference type="ARBA" id="ARBA00004141"/>
    </source>
</evidence>
<organism evidence="7 8">
    <name type="scientific">Trichlorobacter ammonificans</name>
    <dbReference type="NCBI Taxonomy" id="2916410"/>
    <lineage>
        <taxon>Bacteria</taxon>
        <taxon>Pseudomonadati</taxon>
        <taxon>Thermodesulfobacteriota</taxon>
        <taxon>Desulfuromonadia</taxon>
        <taxon>Geobacterales</taxon>
        <taxon>Geobacteraceae</taxon>
        <taxon>Trichlorobacter</taxon>
    </lineage>
</organism>
<evidence type="ECO:0000313" key="7">
    <source>
        <dbReference type="EMBL" id="CAH2031463.1"/>
    </source>
</evidence>
<dbReference type="SUPFAM" id="SSF144091">
    <property type="entry name" value="Rhomboid-like"/>
    <property type="match status" value="1"/>
</dbReference>
<gene>
    <name evidence="7" type="ORF">GEAMG1_1631</name>
</gene>
<feature type="transmembrane region" description="Helical" evidence="5">
    <location>
        <begin position="287"/>
        <end position="308"/>
    </location>
</feature>